<name>A0A0H4Y179_9POXV</name>
<dbReference type="KEGG" id="vg:25392205"/>
<protein>
    <submittedName>
        <fullName evidence="2">Uncharacterized protein</fullName>
    </submittedName>
</protein>
<accession>A0A0H4Y179</accession>
<gene>
    <name evidence="2" type="ORF">SGPV038</name>
</gene>
<evidence type="ECO:0000256" key="1">
    <source>
        <dbReference type="SAM" id="Phobius"/>
    </source>
</evidence>
<proteinExistence type="predicted"/>
<sequence>MSALFMIVIPLCCVTIIYCLACACFRRFRCDQKRDVLPYYIPVNDLADQNLYESDYRYFSTFGTYDIE</sequence>
<keyword evidence="1" id="KW-1133">Transmembrane helix</keyword>
<evidence type="ECO:0000313" key="3">
    <source>
        <dbReference type="Proteomes" id="UP000105007"/>
    </source>
</evidence>
<keyword evidence="3" id="KW-1185">Reference proteome</keyword>
<keyword evidence="1" id="KW-0472">Membrane</keyword>
<dbReference type="EMBL" id="KT159937">
    <property type="protein sequence ID" value="AKR04162.1"/>
    <property type="molecule type" value="Genomic_DNA"/>
</dbReference>
<dbReference type="GeneID" id="25392205"/>
<dbReference type="Proteomes" id="UP000105007">
    <property type="component" value="Segment"/>
</dbReference>
<reference evidence="2 3" key="1">
    <citation type="journal article" date="2015" name="J. Virol.">
        <title>Salmon gill poxvirus, the deepest representative of the Chordopoxvirinae.</title>
        <authorList>
            <person name="Gjessing M.C."/>
            <person name="Yutin N."/>
            <person name="Tengs T."/>
            <person name="Senkevich T."/>
            <person name="Koonin E.V."/>
            <person name="Ronning H.P."/>
            <person name="Alarson M."/>
            <person name="Ylving S."/>
            <person name="Lie K.-I."/>
            <person name="Saure B."/>
            <person name="Tran L."/>
            <person name="Moss B."/>
            <person name="Dale O.B."/>
        </authorList>
    </citation>
    <scope>NUCLEOTIDE SEQUENCE [LARGE SCALE GENOMIC DNA]</scope>
    <source>
        <strain evidence="2">2012-04-F277-L3G</strain>
    </source>
</reference>
<keyword evidence="1" id="KW-0812">Transmembrane</keyword>
<feature type="transmembrane region" description="Helical" evidence="1">
    <location>
        <begin position="6"/>
        <end position="25"/>
    </location>
</feature>
<dbReference type="RefSeq" id="YP_009162410.1">
    <property type="nucleotide sequence ID" value="NC_027707.1"/>
</dbReference>
<evidence type="ECO:0000313" key="2">
    <source>
        <dbReference type="EMBL" id="AKR04162.1"/>
    </source>
</evidence>
<organism evidence="2 3">
    <name type="scientific">Salmon gill poxvirus</name>
    <dbReference type="NCBI Taxonomy" id="1680908"/>
    <lineage>
        <taxon>Viruses</taxon>
        <taxon>Varidnaviria</taxon>
        <taxon>Bamfordvirae</taxon>
        <taxon>Nucleocytoviricota</taxon>
        <taxon>Pokkesviricetes</taxon>
        <taxon>Chitovirales</taxon>
        <taxon>Poxviridae</taxon>
        <taxon>Chordopoxvirinae</taxon>
        <taxon>Salmonpoxvirus</taxon>
        <taxon>Salmonpoxvirus gillpox</taxon>
        <taxon>Salmon gillpox virus</taxon>
    </lineage>
</organism>